<dbReference type="PROSITE" id="PS50842">
    <property type="entry name" value="EXPANSIN_EG45"/>
    <property type="match status" value="1"/>
</dbReference>
<dbReference type="PANTHER" id="PTHR31836:SF21">
    <property type="entry name" value="EXPANSIN-LIKE PROTEIN 7"/>
    <property type="match status" value="1"/>
</dbReference>
<accession>A0ABR3UBA3</accession>
<dbReference type="Gene3D" id="2.60.40.760">
    <property type="entry name" value="Expansin, cellulose-binding-like domain"/>
    <property type="match status" value="1"/>
</dbReference>
<dbReference type="Proteomes" id="UP001578633">
    <property type="component" value="Chromosome 8"/>
</dbReference>
<dbReference type="RefSeq" id="XP_069304199.1">
    <property type="nucleotide sequence ID" value="XM_069454788.1"/>
</dbReference>
<evidence type="ECO:0000256" key="2">
    <source>
        <dbReference type="SAM" id="SignalP"/>
    </source>
</evidence>
<feature type="chain" id="PRO_5045835856" description="Expansin-like EG45 domain-containing protein" evidence="2">
    <location>
        <begin position="18"/>
        <end position="226"/>
    </location>
</feature>
<feature type="domain" description="Expansin-like EG45" evidence="3">
    <location>
        <begin position="31"/>
        <end position="129"/>
    </location>
</feature>
<evidence type="ECO:0000256" key="1">
    <source>
        <dbReference type="ARBA" id="ARBA00022729"/>
    </source>
</evidence>
<sequence>MKSTFFSLLSIAAAVHASPAAPLASRAIKSGEATFYGGNTQGGMCSLTGYTLPAGVYGTALSDSNWEGASNCGVCVQVTGPSGKKIKAMVTDQCPGCGPNHLDLYTDAFGALAELQKGIINVSWDVIPCGITTPIVLKNKEGTSRWWFSMQVMNSNVPVSKLEVSTNGGATWQATTRQPYNFFEKQTGFGTDVVDIKVTSKSGQSIIVKNVSIAANTRKTGGSNFA</sequence>
<evidence type="ECO:0000313" key="4">
    <source>
        <dbReference type="EMBL" id="KAL1793615.1"/>
    </source>
</evidence>
<gene>
    <name evidence="4" type="ORF">ACET3X_008597</name>
</gene>
<dbReference type="InterPro" id="IPR051477">
    <property type="entry name" value="Expansin_CellWall"/>
</dbReference>
<dbReference type="InterPro" id="IPR036749">
    <property type="entry name" value="Expansin_CBD_sf"/>
</dbReference>
<dbReference type="InterPro" id="IPR007112">
    <property type="entry name" value="Expansin/allergen_DPBB_dom"/>
</dbReference>
<dbReference type="Gene3D" id="2.40.40.10">
    <property type="entry name" value="RlpA-like domain"/>
    <property type="match status" value="1"/>
</dbReference>
<dbReference type="Pfam" id="PF03330">
    <property type="entry name" value="DPBB_1"/>
    <property type="match status" value="1"/>
</dbReference>
<keyword evidence="1 2" id="KW-0732">Signal</keyword>
<dbReference type="SUPFAM" id="SSF49590">
    <property type="entry name" value="PHL pollen allergen"/>
    <property type="match status" value="1"/>
</dbReference>
<dbReference type="InterPro" id="IPR009009">
    <property type="entry name" value="RlpA-like_DPBB"/>
</dbReference>
<dbReference type="GeneID" id="96088919"/>
<comment type="caution">
    <text evidence="4">The sequence shown here is derived from an EMBL/GenBank/DDBJ whole genome shotgun (WGS) entry which is preliminary data.</text>
</comment>
<dbReference type="SUPFAM" id="SSF50685">
    <property type="entry name" value="Barwin-like endoglucanases"/>
    <property type="match status" value="1"/>
</dbReference>
<feature type="signal peptide" evidence="2">
    <location>
        <begin position="1"/>
        <end position="17"/>
    </location>
</feature>
<organism evidence="4 5">
    <name type="scientific">Alternaria dauci</name>
    <dbReference type="NCBI Taxonomy" id="48095"/>
    <lineage>
        <taxon>Eukaryota</taxon>
        <taxon>Fungi</taxon>
        <taxon>Dikarya</taxon>
        <taxon>Ascomycota</taxon>
        <taxon>Pezizomycotina</taxon>
        <taxon>Dothideomycetes</taxon>
        <taxon>Pleosporomycetidae</taxon>
        <taxon>Pleosporales</taxon>
        <taxon>Pleosporineae</taxon>
        <taxon>Pleosporaceae</taxon>
        <taxon>Alternaria</taxon>
        <taxon>Alternaria sect. Porri</taxon>
    </lineage>
</organism>
<dbReference type="CDD" id="cd22271">
    <property type="entry name" value="DPBB_EXP_N-like"/>
    <property type="match status" value="1"/>
</dbReference>
<keyword evidence="5" id="KW-1185">Reference proteome</keyword>
<reference evidence="4 5" key="1">
    <citation type="submission" date="2024-09" db="EMBL/GenBank/DDBJ databases">
        <title>T2T genomes of carrot and Alternaria dauci and their utility for understanding host-pathogen interaction during carrot leaf blight disease.</title>
        <authorList>
            <person name="Liu W."/>
            <person name="Xu S."/>
            <person name="Ou C."/>
            <person name="Liu X."/>
            <person name="Zhuang F."/>
            <person name="Deng X.W."/>
        </authorList>
    </citation>
    <scope>NUCLEOTIDE SEQUENCE [LARGE SCALE GENOMIC DNA]</scope>
    <source>
        <strain evidence="4 5">A2016</strain>
    </source>
</reference>
<name>A0ABR3UBA3_9PLEO</name>
<protein>
    <recommendedName>
        <fullName evidence="3">Expansin-like EG45 domain-containing protein</fullName>
    </recommendedName>
</protein>
<proteinExistence type="predicted"/>
<dbReference type="NCBIfam" id="NF041144">
    <property type="entry name" value="expansin_EXLX1"/>
    <property type="match status" value="1"/>
</dbReference>
<dbReference type="InterPro" id="IPR036908">
    <property type="entry name" value="RlpA-like_sf"/>
</dbReference>
<dbReference type="InterPro" id="IPR049818">
    <property type="entry name" value="Expansin_EXLX1-like"/>
</dbReference>
<evidence type="ECO:0000259" key="3">
    <source>
        <dbReference type="PROSITE" id="PS50842"/>
    </source>
</evidence>
<dbReference type="EMBL" id="JBHGVX010000008">
    <property type="protein sequence ID" value="KAL1793615.1"/>
    <property type="molecule type" value="Genomic_DNA"/>
</dbReference>
<dbReference type="PANTHER" id="PTHR31836">
    <property type="match status" value="1"/>
</dbReference>
<evidence type="ECO:0000313" key="5">
    <source>
        <dbReference type="Proteomes" id="UP001578633"/>
    </source>
</evidence>